<feature type="compositionally biased region" description="Polar residues" evidence="1">
    <location>
        <begin position="14"/>
        <end position="30"/>
    </location>
</feature>
<feature type="compositionally biased region" description="Low complexity" evidence="1">
    <location>
        <begin position="1"/>
        <end position="13"/>
    </location>
</feature>
<proteinExistence type="predicted"/>
<gene>
    <name evidence="2" type="ORF">PCOR1329_LOCUS75534</name>
</gene>
<reference evidence="2" key="1">
    <citation type="submission" date="2023-10" db="EMBL/GenBank/DDBJ databases">
        <authorList>
            <person name="Chen Y."/>
            <person name="Shah S."/>
            <person name="Dougan E. K."/>
            <person name="Thang M."/>
            <person name="Chan C."/>
        </authorList>
    </citation>
    <scope>NUCLEOTIDE SEQUENCE [LARGE SCALE GENOMIC DNA]</scope>
</reference>
<feature type="compositionally biased region" description="Low complexity" evidence="1">
    <location>
        <begin position="39"/>
        <end position="53"/>
    </location>
</feature>
<feature type="compositionally biased region" description="Low complexity" evidence="1">
    <location>
        <begin position="65"/>
        <end position="75"/>
    </location>
</feature>
<evidence type="ECO:0000256" key="1">
    <source>
        <dbReference type="SAM" id="MobiDB-lite"/>
    </source>
</evidence>
<name>A0ABN9XCK7_9DINO</name>
<protein>
    <submittedName>
        <fullName evidence="2">Uncharacterized protein</fullName>
    </submittedName>
</protein>
<evidence type="ECO:0000313" key="3">
    <source>
        <dbReference type="Proteomes" id="UP001189429"/>
    </source>
</evidence>
<dbReference type="Proteomes" id="UP001189429">
    <property type="component" value="Unassembled WGS sequence"/>
</dbReference>
<feature type="non-terminal residue" evidence="2">
    <location>
        <position position="88"/>
    </location>
</feature>
<keyword evidence="3" id="KW-1185">Reference proteome</keyword>
<evidence type="ECO:0000313" key="2">
    <source>
        <dbReference type="EMBL" id="CAK0897307.1"/>
    </source>
</evidence>
<dbReference type="EMBL" id="CAUYUJ010020315">
    <property type="protein sequence ID" value="CAK0897307.1"/>
    <property type="molecule type" value="Genomic_DNA"/>
</dbReference>
<sequence>AKLTSTCWTTTTSHRPSQSPSSRFINSGSMWTPRRRTSCVRSTVSKSSSTPSARRSRSPSKIGSRTRSSNLSRSLAAPWPGSSTSTSL</sequence>
<organism evidence="2 3">
    <name type="scientific">Prorocentrum cordatum</name>
    <dbReference type="NCBI Taxonomy" id="2364126"/>
    <lineage>
        <taxon>Eukaryota</taxon>
        <taxon>Sar</taxon>
        <taxon>Alveolata</taxon>
        <taxon>Dinophyceae</taxon>
        <taxon>Prorocentrales</taxon>
        <taxon>Prorocentraceae</taxon>
        <taxon>Prorocentrum</taxon>
    </lineage>
</organism>
<feature type="non-terminal residue" evidence="2">
    <location>
        <position position="1"/>
    </location>
</feature>
<comment type="caution">
    <text evidence="2">The sequence shown here is derived from an EMBL/GenBank/DDBJ whole genome shotgun (WGS) entry which is preliminary data.</text>
</comment>
<accession>A0ABN9XCK7</accession>
<feature type="region of interest" description="Disordered" evidence="1">
    <location>
        <begin position="1"/>
        <end position="88"/>
    </location>
</feature>